<protein>
    <submittedName>
        <fullName evidence="1">Uncharacterized protein</fullName>
    </submittedName>
</protein>
<keyword evidence="2" id="KW-1185">Reference proteome</keyword>
<evidence type="ECO:0000313" key="1">
    <source>
        <dbReference type="EMBL" id="KAI0045170.1"/>
    </source>
</evidence>
<feature type="non-terminal residue" evidence="1">
    <location>
        <position position="1066"/>
    </location>
</feature>
<organism evidence="1 2">
    <name type="scientific">Auriscalpium vulgare</name>
    <dbReference type="NCBI Taxonomy" id="40419"/>
    <lineage>
        <taxon>Eukaryota</taxon>
        <taxon>Fungi</taxon>
        <taxon>Dikarya</taxon>
        <taxon>Basidiomycota</taxon>
        <taxon>Agaricomycotina</taxon>
        <taxon>Agaricomycetes</taxon>
        <taxon>Russulales</taxon>
        <taxon>Auriscalpiaceae</taxon>
        <taxon>Auriscalpium</taxon>
    </lineage>
</organism>
<reference evidence="1" key="1">
    <citation type="submission" date="2021-02" db="EMBL/GenBank/DDBJ databases">
        <authorList>
            <consortium name="DOE Joint Genome Institute"/>
            <person name="Ahrendt S."/>
            <person name="Looney B.P."/>
            <person name="Miyauchi S."/>
            <person name="Morin E."/>
            <person name="Drula E."/>
            <person name="Courty P.E."/>
            <person name="Chicoki N."/>
            <person name="Fauchery L."/>
            <person name="Kohler A."/>
            <person name="Kuo A."/>
            <person name="Labutti K."/>
            <person name="Pangilinan J."/>
            <person name="Lipzen A."/>
            <person name="Riley R."/>
            <person name="Andreopoulos W."/>
            <person name="He G."/>
            <person name="Johnson J."/>
            <person name="Barry K.W."/>
            <person name="Grigoriev I.V."/>
            <person name="Nagy L."/>
            <person name="Hibbett D."/>
            <person name="Henrissat B."/>
            <person name="Matheny P.B."/>
            <person name="Labbe J."/>
            <person name="Martin F."/>
        </authorList>
    </citation>
    <scope>NUCLEOTIDE SEQUENCE</scope>
    <source>
        <strain evidence="1">FP105234-sp</strain>
    </source>
</reference>
<reference evidence="1" key="2">
    <citation type="journal article" date="2022" name="New Phytol.">
        <title>Evolutionary transition to the ectomycorrhizal habit in the genomes of a hyperdiverse lineage of mushroom-forming fungi.</title>
        <authorList>
            <person name="Looney B."/>
            <person name="Miyauchi S."/>
            <person name="Morin E."/>
            <person name="Drula E."/>
            <person name="Courty P.E."/>
            <person name="Kohler A."/>
            <person name="Kuo A."/>
            <person name="LaButti K."/>
            <person name="Pangilinan J."/>
            <person name="Lipzen A."/>
            <person name="Riley R."/>
            <person name="Andreopoulos W."/>
            <person name="He G."/>
            <person name="Johnson J."/>
            <person name="Nolan M."/>
            <person name="Tritt A."/>
            <person name="Barry K.W."/>
            <person name="Grigoriev I.V."/>
            <person name="Nagy L.G."/>
            <person name="Hibbett D."/>
            <person name="Henrissat B."/>
            <person name="Matheny P.B."/>
            <person name="Labbe J."/>
            <person name="Martin F.M."/>
        </authorList>
    </citation>
    <scope>NUCLEOTIDE SEQUENCE</scope>
    <source>
        <strain evidence="1">FP105234-sp</strain>
    </source>
</reference>
<proteinExistence type="predicted"/>
<name>A0ACB8RMA1_9AGAM</name>
<comment type="caution">
    <text evidence="1">The sequence shown here is derived from an EMBL/GenBank/DDBJ whole genome shotgun (WGS) entry which is preliminary data.</text>
</comment>
<gene>
    <name evidence="1" type="ORF">FA95DRAFT_1451001</name>
</gene>
<accession>A0ACB8RMA1</accession>
<evidence type="ECO:0000313" key="2">
    <source>
        <dbReference type="Proteomes" id="UP000814033"/>
    </source>
</evidence>
<dbReference type="EMBL" id="MU275959">
    <property type="protein sequence ID" value="KAI0045170.1"/>
    <property type="molecule type" value="Genomic_DNA"/>
</dbReference>
<dbReference type="Proteomes" id="UP000814033">
    <property type="component" value="Unassembled WGS sequence"/>
</dbReference>
<sequence>MWQKISSSLRRQAAEDSETQADVMSSVLERHPNLSVFHGDDEDDKQPEDAPFPTSSPPSSPSKHGRRGMFKRMSRKADSSETPILPGSLKLHIPKKVKSHLNLVSQASLSSLPDPAARISSDTTRPSMDSAKAPMTPAEGRFGSLRSILRDRNTPATGQSVRFFSRDAYKVTSPEVSAASEHEEPFMDRLQLSDSSAASSRPRPPLTHDLFTPTRSSDSPSTASPMLPTPSFMGPLPPPDISNIFDLSQVDLPAIPTGGVSLLDTAVEEFEGDGSKDSISASLRQFTKPPSPLTEHNDTVFHSAEKPTHDRSQSFSFGQTVFSLMPQPSPQDNARLSAGALAEAYPGRSPSRNRSMSDTMFHTMLRSKSPIEADIHDVSSSSLVPFASPAAEQSQRAEPDPFSANATTYYTPGKIMPPTPPPPTHTRKASREEDLIWSLQTQLTLQQELCAQYEIDLGARDELVSTLSGRLENLEKDAEKRRNVTRGWKKKVQELEKLCRHLEEEVDHSRQESFERSVMDEASGEALRQLHRQIADLEREKGDAVKRAEEEKAERASAVEQLTAELKKRQDGEKALKDGIKKAREEIEQMGRDGLPAVVGHGQASKDEREGHEWAEERAQFIAAAEASAQTTTALQGDLDYARQALVQKEEEMSMLRAELESQWKHTEEAGERLEEMKQERDTLQSELVALEVKVENMELEFNQGENRRVEAEADVQDLVEAKEQLEQEKVQLEEELLAERDHAEEVTRALQEREDRVEALHQELKFAQDNAARLEQNIRQRDLEMEELAHRIVSKEDEVEELREEMSGLKREQSHDADTQRRSIADLTIRAQDAQTLLESAVKQKAESDVEANALRERVRVVEEDIGRLRRQVHELMTESADKDMRLVQMEKQRDAARDDFEGANIALDSKQQELEMIKRKLNVKGTAGATPAASKIVHRRESSIFSTPSAPGSSRPVSRLSDPSRDAAKAATGRETPLTANTRMTMLGKSIRANGPSVTSTPSAATKAAARTGRSVDGAMGPPPSAMKPRASVAGTPTPAAHSRIPSTGLARSLVKSGASTPTT</sequence>